<evidence type="ECO:0000313" key="1">
    <source>
        <dbReference type="EMBL" id="KAK6500741.1"/>
    </source>
</evidence>
<accession>A0AAN8N3L1</accession>
<dbReference type="AlphaFoldDB" id="A0AAN8N3L1"/>
<name>A0AAN8N3L1_9PEZI</name>
<gene>
    <name evidence="1" type="ORF">TWF506_003505</name>
</gene>
<proteinExistence type="predicted"/>
<keyword evidence="2" id="KW-1185">Reference proteome</keyword>
<dbReference type="Proteomes" id="UP001307849">
    <property type="component" value="Unassembled WGS sequence"/>
</dbReference>
<organism evidence="1 2">
    <name type="scientific">Arthrobotrys conoides</name>
    <dbReference type="NCBI Taxonomy" id="74498"/>
    <lineage>
        <taxon>Eukaryota</taxon>
        <taxon>Fungi</taxon>
        <taxon>Dikarya</taxon>
        <taxon>Ascomycota</taxon>
        <taxon>Pezizomycotina</taxon>
        <taxon>Orbiliomycetes</taxon>
        <taxon>Orbiliales</taxon>
        <taxon>Orbiliaceae</taxon>
        <taxon>Arthrobotrys</taxon>
    </lineage>
</organism>
<evidence type="ECO:0000313" key="2">
    <source>
        <dbReference type="Proteomes" id="UP001307849"/>
    </source>
</evidence>
<comment type="caution">
    <text evidence="1">The sequence shown here is derived from an EMBL/GenBank/DDBJ whole genome shotgun (WGS) entry which is preliminary data.</text>
</comment>
<sequence>MSLEWVQKFTAIVTGMNLARGMVNLNGFHGQFRVCISDAIASWNGSPDIN</sequence>
<protein>
    <submittedName>
        <fullName evidence="1">Uncharacterized protein</fullName>
    </submittedName>
</protein>
<reference evidence="1 2" key="1">
    <citation type="submission" date="2019-10" db="EMBL/GenBank/DDBJ databases">
        <authorList>
            <person name="Palmer J.M."/>
        </authorList>
    </citation>
    <scope>NUCLEOTIDE SEQUENCE [LARGE SCALE GENOMIC DNA]</scope>
    <source>
        <strain evidence="1 2">TWF506</strain>
    </source>
</reference>
<dbReference type="EMBL" id="JAVHJM010000012">
    <property type="protein sequence ID" value="KAK6500741.1"/>
    <property type="molecule type" value="Genomic_DNA"/>
</dbReference>